<dbReference type="PANTHER" id="PTHR35276">
    <property type="entry name" value="S-ADENOSYL-L-METHIONINE-DEPENDENT METHYLTRANSFERASES SUPERFAMILY PROTEIN"/>
    <property type="match status" value="1"/>
</dbReference>
<gene>
    <name evidence="1" type="ORF">EDD58_102522</name>
</gene>
<dbReference type="RefSeq" id="WP_131923897.1">
    <property type="nucleotide sequence ID" value="NZ_SMAG01000002.1"/>
</dbReference>
<dbReference type="AlphaFoldDB" id="A0A4R3L9N5"/>
<dbReference type="GO" id="GO:0008168">
    <property type="term" value="F:methyltransferase activity"/>
    <property type="evidence" value="ECO:0007669"/>
    <property type="project" value="UniProtKB-KW"/>
</dbReference>
<dbReference type="Gene3D" id="3.40.50.150">
    <property type="entry name" value="Vaccinia Virus protein VP39"/>
    <property type="match status" value="1"/>
</dbReference>
<dbReference type="GO" id="GO:0032259">
    <property type="term" value="P:methylation"/>
    <property type="evidence" value="ECO:0007669"/>
    <property type="project" value="UniProtKB-KW"/>
</dbReference>
<dbReference type="PANTHER" id="PTHR35276:SF1">
    <property type="entry name" value="TRNA (MNM(5)S(2)U34)-METHYLTRANSFERASE, CHLOROPLASTIC"/>
    <property type="match status" value="1"/>
</dbReference>
<dbReference type="Pfam" id="PF06962">
    <property type="entry name" value="rRNA_methylase"/>
    <property type="match status" value="1"/>
</dbReference>
<dbReference type="InterPro" id="IPR010719">
    <property type="entry name" value="MnmM_MeTrfase"/>
</dbReference>
<keyword evidence="1" id="KW-0489">Methyltransferase</keyword>
<evidence type="ECO:0000313" key="2">
    <source>
        <dbReference type="Proteomes" id="UP000294937"/>
    </source>
</evidence>
<dbReference type="InterPro" id="IPR029063">
    <property type="entry name" value="SAM-dependent_MTases_sf"/>
</dbReference>
<dbReference type="SUPFAM" id="SSF53335">
    <property type="entry name" value="S-adenosyl-L-methionine-dependent methyltransferases"/>
    <property type="match status" value="1"/>
</dbReference>
<organism evidence="1 2">
    <name type="scientific">Hazenella coriacea</name>
    <dbReference type="NCBI Taxonomy" id="1179467"/>
    <lineage>
        <taxon>Bacteria</taxon>
        <taxon>Bacillati</taxon>
        <taxon>Bacillota</taxon>
        <taxon>Bacilli</taxon>
        <taxon>Bacillales</taxon>
        <taxon>Thermoactinomycetaceae</taxon>
        <taxon>Hazenella</taxon>
    </lineage>
</organism>
<proteinExistence type="predicted"/>
<comment type="caution">
    <text evidence="1">The sequence shown here is derived from an EMBL/GenBank/DDBJ whole genome shotgun (WGS) entry which is preliminary data.</text>
</comment>
<name>A0A4R3L9N5_9BACL</name>
<protein>
    <submittedName>
        <fullName evidence="1">Putative rRNA methylase</fullName>
    </submittedName>
</protein>
<dbReference type="EMBL" id="SMAG01000002">
    <property type="protein sequence ID" value="TCS95938.1"/>
    <property type="molecule type" value="Genomic_DNA"/>
</dbReference>
<sequence>MLLPSTLQSAKDWIQKALPSGGTAIDATVGNGHDTLFLAEQVGHHGHVMGFDIQKEAIASAHQRLHLAGQDEQVQLVTLGHHLMDQVLPSEWKEQIHVFMFNLGYLPHGNPEIITFSDTTLPALQIACEWLAPGGLITIALYTGHPGGQQESDAVIHWAKQLPPKKYQVLWQQIVNRTHAPSLLVIEKR</sequence>
<keyword evidence="2" id="KW-1185">Reference proteome</keyword>
<accession>A0A4R3L9N5</accession>
<keyword evidence="1" id="KW-0808">Transferase</keyword>
<dbReference type="OrthoDB" id="9792989at2"/>
<evidence type="ECO:0000313" key="1">
    <source>
        <dbReference type="EMBL" id="TCS95938.1"/>
    </source>
</evidence>
<dbReference type="Proteomes" id="UP000294937">
    <property type="component" value="Unassembled WGS sequence"/>
</dbReference>
<reference evidence="1 2" key="1">
    <citation type="submission" date="2019-03" db="EMBL/GenBank/DDBJ databases">
        <title>Genomic Encyclopedia of Type Strains, Phase IV (KMG-IV): sequencing the most valuable type-strain genomes for metagenomic binning, comparative biology and taxonomic classification.</title>
        <authorList>
            <person name="Goeker M."/>
        </authorList>
    </citation>
    <scope>NUCLEOTIDE SEQUENCE [LARGE SCALE GENOMIC DNA]</scope>
    <source>
        <strain evidence="1 2">DSM 45707</strain>
    </source>
</reference>